<dbReference type="SMART" id="SM00060">
    <property type="entry name" value="FN3"/>
    <property type="match status" value="9"/>
</dbReference>
<dbReference type="Gene3D" id="2.60.40.10">
    <property type="entry name" value="Immunoglobulins"/>
    <property type="match status" value="9"/>
</dbReference>
<feature type="region of interest" description="Disordered" evidence="1">
    <location>
        <begin position="970"/>
        <end position="1012"/>
    </location>
</feature>
<evidence type="ECO:0000313" key="4">
    <source>
        <dbReference type="RefSeq" id="XP_011207903.1"/>
    </source>
</evidence>
<sequence length="2328" mass="257230">MTATVMTTQISAISASSHAIDSSQAVITDHRSSFSAKNTNIVKAEVANNTSNSNVMLRSSKPAKALSAIPISTIRAQSLRSNLPFVKILHTPSVTLARSLSCDDEDKCSNRIVAAVGLTTMQCVDNSTQTDTMRNTGQVFLTKRVPKQLGVNAELKEENNDQKDFLSSKTRNQSLMFNEISEKSGGIISITQDRKSENDNEKNMLENKNYFLFREMDFIDMKSECSRSSNDTLSETKSLIECDNSFKKSVSILEVENSVKNSDNIFGCKTHSNTEKFLKSVECTCNDTPQFNCDCDQTLANCTYQERIIDYDNFRIIEHVIDCANENFCEHGEKMECDSPWKDTEEDNVDQTKEMNLSCRELVAFIGESYQIINNEHHTIMQNEEQPDKNLPVALSVNLDAHQSSNDNENNIYCSGGVSNDPILLDSQYANTNLNENLDNNNNKGYSKGEAQVFNGSKIQSPKNNIEILTQIETTNSVSFESHAQSESSKRKEQSMSTIQNATPSMALALKALKSKLTPLAPSFHPARKKLQPTSSATTASSSMYAYEQTAIYYQQEPQLPKPQLPRLQQLATTTTVHKTNLHHYPGLQEEQQQQLQVLPVVQPSYSKNYFQHQHYCSSLIQNLQQVHNFVISSNEHPQQCDELRNCSQTHLNSAPSSVAVAIQTSALPVTVANPTQQAQLFPIQLISLGTPTLAADSSSIFGQRQEPCTTSPVLASIGNGSTPWPLLESAPVFIDSHGELHTLCPTHGHAALTAPSVETGVNPQCVSFNQATLSSTRSSISQSLHCKQYQNPLQNQTRPLSLSTVAKVNTTNHQLIQNSKVKNQNHNQTQNHQLRHQQQPQQPQAHYQQQQQQQKFDSGIILNISGKSKLHRGPATVQMVSQNRPASITVPVQVPQGQMMQQYVNENGTFAHVVLSPQYQQIHSGQGHMHAPFMQAGGSSQFYPTLPTGFAPNPGGGPAHFHTLTSGHVQTQQLSQHQKATTQPQQTGSQTLSHSPSPPNSYYKDERTQRQHTKLLRKLEKQREMINSANNSPVNGTKKHDHVIATSGVPPSDTTNSNSSVKSSVDNGLGVIQSVQNINKSIVQPKQDTSPLRQPLKKQNLHSQTTQRNGGIASNISQSGLSYGVNIASSKGDKGEFSSNVLVDEEDPQALIIEQLSAIQKPSVINLTSRSAKIIWERPIITDSQIDTRNLRYNVLLSDRAKDGKYKSLYKGDSYDCIVQDLQPGQMYVVRVQVYYNKMQGTASEASEFMTPPCEPDQPMPPKLVMRTKNSLHLRWSNPPSNGSPIQHYLLEYDDGKSGLSLSTRSSRQNNENDCHNFVEATKTKGKHYTLTKLQPSTVYYFRLAAVNDVGMSLYSTICSYCTSNNPPIAPKPPKLQSSSSTTIRLWWERRQQDGDYVLQILDPDSGHGYLNAYNGPDTSYECCELRRATYYQFRLRAENEAGSSPWSNEVTYQTAPEKPGKPGKPHVKGKIHGTHFRARWDPPIDMGGAEIIRYFLEITSGAKFERIYSGTETESICDRLQPGTTYQLRASCEGPAGISPYSDVAHITSEALVPAAPSPPYYDSPPGPYAAVLRLDKPENTGGAPILEFEVQMRHSVDDKYAIANKTNDYSIVYHGRDTFCVVKDLQPGWPYEVQVRAINRIGAGPWSSWFRFSAAAAPPNTPENLNVIIKSATHLLVNWEEPSNNGAPIQEYCLESLTVENESDLTFENSSHKSAYLPCYHGGQTSIDLRNLSPFTIYYFRVNASNAAGVSKWSTCIQARTPAAVPAAPQIKDCEFTAKKVVLNWSKPECNGACITGYTIECAEKSITTADANTTYTIHGLIPETTYKIRLQAINSIGCGPFSSYTKFTTLPSPPPPPTLECTGVGHNFIKLKWGDGKNVDFIKYYVEMFVQRAKEFQIVYSGTSCMCKVNKLQESTAYTFRVYASTDRAGIGEFSDEYIFSTTPTLPSNIKAPRVAMEGAAACLLTHGVGSASSFVPSGILPETPTSFIAGLGNLSLGVPLTLEWQNSKNSFNDRVEYVLQYAIGKDGDYRRIYRGPETKFTIENLEPGTMYQFRVYPIRVTKSGEDLVGQYTSAFRYQVPHLAALDDIDGNLLGNMGSVFGTSAKGINNSNNGSMNCHGHSHLAHHVHSLHTHHSHSHTHHNSRQSTSSLHHRSVSASAASPNGFNGHNNTNISDSSNNSGSTILIGPNAIGLIPLSTSMANELTAVEFAGCDDPLHHHHHHHHQFLGGNVSAGSDSVGSTPTTTSFLAAASNNLLTNNALLVHGIGSSNHTQHGILRRYITKLTTIYTNRKRFTDQEKAVLFMVCFLFFTFIFATLVKALMR</sequence>
<evidence type="ECO:0000259" key="3">
    <source>
        <dbReference type="PROSITE" id="PS50853"/>
    </source>
</evidence>
<dbReference type="InterPro" id="IPR050617">
    <property type="entry name" value="E3_ligase_FN3/SPRY"/>
</dbReference>
<feature type="transmembrane region" description="Helical" evidence="2">
    <location>
        <begin position="2305"/>
        <end position="2327"/>
    </location>
</feature>
<evidence type="ECO:0000256" key="1">
    <source>
        <dbReference type="SAM" id="MobiDB-lite"/>
    </source>
</evidence>
<keyword evidence="2" id="KW-1133">Transmembrane helix</keyword>
<feature type="compositionally biased region" description="Polar residues" evidence="1">
    <location>
        <begin position="1446"/>
        <end position="1456"/>
    </location>
</feature>
<dbReference type="CDD" id="cd00063">
    <property type="entry name" value="FN3"/>
    <property type="match status" value="9"/>
</dbReference>
<dbReference type="PROSITE" id="PS50853">
    <property type="entry name" value="FN3"/>
    <property type="match status" value="9"/>
</dbReference>
<feature type="compositionally biased region" description="Basic residues" evidence="1">
    <location>
        <begin position="2132"/>
        <end position="2148"/>
    </location>
</feature>
<dbReference type="InterPro" id="IPR036116">
    <property type="entry name" value="FN3_sf"/>
</dbReference>
<feature type="region of interest" description="Disordered" evidence="1">
    <location>
        <begin position="1446"/>
        <end position="1471"/>
    </location>
</feature>
<feature type="domain" description="Fibronectin type-III" evidence="3">
    <location>
        <begin position="1857"/>
        <end position="1949"/>
    </location>
</feature>
<accession>A0A6I9VE22</accession>
<evidence type="ECO:0000256" key="2">
    <source>
        <dbReference type="SAM" id="Phobius"/>
    </source>
</evidence>
<gene>
    <name evidence="4" type="primary">LOC105229353</name>
</gene>
<dbReference type="OrthoDB" id="443915at2759"/>
<feature type="region of interest" description="Disordered" evidence="1">
    <location>
        <begin position="1084"/>
        <end position="1116"/>
    </location>
</feature>
<feature type="domain" description="Fibronectin type-III" evidence="3">
    <location>
        <begin position="1988"/>
        <end position="2087"/>
    </location>
</feature>
<feature type="region of interest" description="Disordered" evidence="1">
    <location>
        <begin position="478"/>
        <end position="499"/>
    </location>
</feature>
<feature type="domain" description="Fibronectin type-III" evidence="3">
    <location>
        <begin position="1159"/>
        <end position="1255"/>
    </location>
</feature>
<feature type="domain" description="Fibronectin type-III" evidence="3">
    <location>
        <begin position="1558"/>
        <end position="1662"/>
    </location>
</feature>
<organism evidence="4">
    <name type="scientific">Bactrocera dorsalis</name>
    <name type="common">Oriental fruit fly</name>
    <name type="synonym">Dacus dorsalis</name>
    <dbReference type="NCBI Taxonomy" id="27457"/>
    <lineage>
        <taxon>Eukaryota</taxon>
        <taxon>Metazoa</taxon>
        <taxon>Ecdysozoa</taxon>
        <taxon>Arthropoda</taxon>
        <taxon>Hexapoda</taxon>
        <taxon>Insecta</taxon>
        <taxon>Pterygota</taxon>
        <taxon>Neoptera</taxon>
        <taxon>Endopterygota</taxon>
        <taxon>Diptera</taxon>
        <taxon>Brachycera</taxon>
        <taxon>Muscomorpha</taxon>
        <taxon>Tephritoidea</taxon>
        <taxon>Tephritidae</taxon>
        <taxon>Bactrocera</taxon>
        <taxon>Bactrocera</taxon>
    </lineage>
</organism>
<feature type="domain" description="Fibronectin type-III" evidence="3">
    <location>
        <begin position="1463"/>
        <end position="1554"/>
    </location>
</feature>
<dbReference type="Pfam" id="PF00041">
    <property type="entry name" value="fn3"/>
    <property type="match status" value="6"/>
</dbReference>
<dbReference type="SUPFAM" id="SSF49265">
    <property type="entry name" value="Fibronectin type III"/>
    <property type="match status" value="5"/>
</dbReference>
<feature type="compositionally biased region" description="Low complexity" evidence="1">
    <location>
        <begin position="2174"/>
        <end position="2183"/>
    </location>
</feature>
<dbReference type="InterPro" id="IPR013783">
    <property type="entry name" value="Ig-like_fold"/>
</dbReference>
<proteinExistence type="predicted"/>
<feature type="region of interest" description="Disordered" evidence="1">
    <location>
        <begin position="2132"/>
        <end position="2183"/>
    </location>
</feature>
<dbReference type="RefSeq" id="XP_011207903.1">
    <property type="nucleotide sequence ID" value="XM_011209601.3"/>
</dbReference>
<dbReference type="FunFam" id="2.60.40.10:FF:001846">
    <property type="entry name" value="Uncharacterized protein, isoform E"/>
    <property type="match status" value="1"/>
</dbReference>
<dbReference type="PRINTS" id="PR00014">
    <property type="entry name" value="FNTYPEIII"/>
</dbReference>
<feature type="compositionally biased region" description="Polar residues" evidence="1">
    <location>
        <begin position="1102"/>
        <end position="1116"/>
    </location>
</feature>
<feature type="domain" description="Fibronectin type-III" evidence="3">
    <location>
        <begin position="1664"/>
        <end position="1767"/>
    </location>
</feature>
<feature type="compositionally biased region" description="Polar residues" evidence="1">
    <location>
        <begin position="1084"/>
        <end position="1093"/>
    </location>
</feature>
<feature type="domain" description="Fibronectin type-III" evidence="3">
    <location>
        <begin position="1768"/>
        <end position="1856"/>
    </location>
</feature>
<protein>
    <submittedName>
        <fullName evidence="4">uncharacterized protein LOC105229353 isoform X1</fullName>
    </submittedName>
</protein>
<keyword evidence="2" id="KW-0812">Transmembrane</keyword>
<feature type="compositionally biased region" description="Polar residues" evidence="1">
    <location>
        <begin position="2160"/>
        <end position="2173"/>
    </location>
</feature>
<name>A0A6I9VE22_BACDO</name>
<feature type="domain" description="Fibronectin type-III" evidence="3">
    <location>
        <begin position="1259"/>
        <end position="1367"/>
    </location>
</feature>
<feature type="compositionally biased region" description="Polar residues" evidence="1">
    <location>
        <begin position="970"/>
        <end position="996"/>
    </location>
</feature>
<feature type="compositionally biased region" description="Polar residues" evidence="1">
    <location>
        <begin position="478"/>
        <end position="487"/>
    </location>
</feature>
<dbReference type="InterPro" id="IPR003961">
    <property type="entry name" value="FN3_dom"/>
</dbReference>
<feature type="region of interest" description="Disordered" evidence="1">
    <location>
        <begin position="817"/>
        <end position="854"/>
    </location>
</feature>
<feature type="compositionally biased region" description="Low complexity" evidence="1">
    <location>
        <begin position="825"/>
        <end position="854"/>
    </location>
</feature>
<keyword evidence="2" id="KW-0472">Membrane</keyword>
<dbReference type="PANTHER" id="PTHR24099:SF11">
    <property type="entry name" value="FIBRONECTIN TYPE III DOMAIN-CONTAINING 3BA-RELATED"/>
    <property type="match status" value="1"/>
</dbReference>
<dbReference type="PANTHER" id="PTHR24099">
    <property type="entry name" value="E3 UBIQUITIN-PROTEIN LIGASE TRIM36-RELATED"/>
    <property type="match status" value="1"/>
</dbReference>
<feature type="domain" description="Fibronectin type-III" evidence="3">
    <location>
        <begin position="1371"/>
        <end position="1459"/>
    </location>
</feature>
<reference evidence="4" key="1">
    <citation type="submission" date="2022-04" db="UniProtKB">
        <authorList>
            <consortium name="RefSeq"/>
        </authorList>
    </citation>
    <scope>IDENTIFICATION</scope>
    <source>
        <strain evidence="4">Punador</strain>
    </source>
</reference>